<keyword evidence="3" id="KW-1185">Reference proteome</keyword>
<gene>
    <name evidence="2" type="ORF">GCM10009564_51110</name>
</gene>
<protein>
    <submittedName>
        <fullName evidence="2">Uncharacterized protein</fullName>
    </submittedName>
</protein>
<evidence type="ECO:0000313" key="3">
    <source>
        <dbReference type="Proteomes" id="UP001501072"/>
    </source>
</evidence>
<sequence length="112" mass="12217">MVDPVVAQRLLQRDGDMLLPDDLGERLRAIAAVQRERRHAYEVIGARRQSGPPTNTGVFAMQGPPTHPPEPTYPCCLPALGGFSRITPREGLRTEYPIPTAATSSRALPSVM</sequence>
<reference evidence="3" key="1">
    <citation type="journal article" date="2019" name="Int. J. Syst. Evol. Microbiol.">
        <title>The Global Catalogue of Microorganisms (GCM) 10K type strain sequencing project: providing services to taxonomists for standard genome sequencing and annotation.</title>
        <authorList>
            <consortium name="The Broad Institute Genomics Platform"/>
            <consortium name="The Broad Institute Genome Sequencing Center for Infectious Disease"/>
            <person name="Wu L."/>
            <person name="Ma J."/>
        </authorList>
    </citation>
    <scope>NUCLEOTIDE SEQUENCE [LARGE SCALE GENOMIC DNA]</scope>
    <source>
        <strain evidence="3">JCM 11269</strain>
    </source>
</reference>
<proteinExistence type="predicted"/>
<dbReference type="EMBL" id="BAAAHU010000078">
    <property type="protein sequence ID" value="GAA1016265.1"/>
    <property type="molecule type" value="Genomic_DNA"/>
</dbReference>
<dbReference type="Proteomes" id="UP001501072">
    <property type="component" value="Unassembled WGS sequence"/>
</dbReference>
<name>A0ABP4DNX8_9ACTN</name>
<accession>A0ABP4DNX8</accession>
<evidence type="ECO:0000313" key="2">
    <source>
        <dbReference type="EMBL" id="GAA1016265.1"/>
    </source>
</evidence>
<organism evidence="2 3">
    <name type="scientific">Streptomyces thermogriseus</name>
    <dbReference type="NCBI Taxonomy" id="75292"/>
    <lineage>
        <taxon>Bacteria</taxon>
        <taxon>Bacillati</taxon>
        <taxon>Actinomycetota</taxon>
        <taxon>Actinomycetes</taxon>
        <taxon>Kitasatosporales</taxon>
        <taxon>Streptomycetaceae</taxon>
        <taxon>Streptomyces</taxon>
    </lineage>
</organism>
<comment type="caution">
    <text evidence="2">The sequence shown here is derived from an EMBL/GenBank/DDBJ whole genome shotgun (WGS) entry which is preliminary data.</text>
</comment>
<evidence type="ECO:0000256" key="1">
    <source>
        <dbReference type="SAM" id="MobiDB-lite"/>
    </source>
</evidence>
<feature type="region of interest" description="Disordered" evidence="1">
    <location>
        <begin position="46"/>
        <end position="71"/>
    </location>
</feature>